<evidence type="ECO:0000256" key="1">
    <source>
        <dbReference type="SAM" id="MobiDB-lite"/>
    </source>
</evidence>
<keyword evidence="3" id="KW-1185">Reference proteome</keyword>
<accession>A0A2V4NME6</accession>
<reference evidence="2 3" key="1">
    <citation type="submission" date="2018-03" db="EMBL/GenBank/DDBJ databases">
        <title>Bioinformatic expansion and discovery of thiopeptide antibiotics.</title>
        <authorList>
            <person name="Schwalen C.J."/>
            <person name="Hudson G.A."/>
            <person name="Mitchell D.A."/>
        </authorList>
    </citation>
    <scope>NUCLEOTIDE SEQUENCE [LARGE SCALE GENOMIC DNA]</scope>
    <source>
        <strain evidence="2 3">ATCC 21389</strain>
    </source>
</reference>
<dbReference type="Proteomes" id="UP000248039">
    <property type="component" value="Unassembled WGS sequence"/>
</dbReference>
<evidence type="ECO:0000313" key="3">
    <source>
        <dbReference type="Proteomes" id="UP000248039"/>
    </source>
</evidence>
<protein>
    <submittedName>
        <fullName evidence="2">Uncharacterized protein</fullName>
    </submittedName>
</protein>
<feature type="compositionally biased region" description="Polar residues" evidence="1">
    <location>
        <begin position="64"/>
        <end position="83"/>
    </location>
</feature>
<comment type="caution">
    <text evidence="2">The sequence shown here is derived from an EMBL/GenBank/DDBJ whole genome shotgun (WGS) entry which is preliminary data.</text>
</comment>
<feature type="region of interest" description="Disordered" evidence="1">
    <location>
        <begin position="52"/>
        <end position="83"/>
    </location>
</feature>
<dbReference type="AlphaFoldDB" id="A0A2V4NME6"/>
<sequence>MTWPFVDAEDCGPTRRAGVGRTAGRPADESMQIGYRPTLPALRRMRGFRGFRADPDEWGEPHGGQTQPTNRRQIGYSQTMPVL</sequence>
<name>A0A2V4NME6_9ACTN</name>
<feature type="region of interest" description="Disordered" evidence="1">
    <location>
        <begin position="1"/>
        <end position="29"/>
    </location>
</feature>
<organism evidence="2 3">
    <name type="scientific">Streptomyces tateyamensis</name>
    <dbReference type="NCBI Taxonomy" id="565073"/>
    <lineage>
        <taxon>Bacteria</taxon>
        <taxon>Bacillati</taxon>
        <taxon>Actinomycetota</taxon>
        <taxon>Actinomycetes</taxon>
        <taxon>Kitasatosporales</taxon>
        <taxon>Streptomycetaceae</taxon>
        <taxon>Streptomyces</taxon>
    </lineage>
</organism>
<evidence type="ECO:0000313" key="2">
    <source>
        <dbReference type="EMBL" id="PYC87708.1"/>
    </source>
</evidence>
<proteinExistence type="predicted"/>
<dbReference type="EMBL" id="PYBW01000011">
    <property type="protein sequence ID" value="PYC87708.1"/>
    <property type="molecule type" value="Genomic_DNA"/>
</dbReference>
<gene>
    <name evidence="2" type="ORF">C7C46_02870</name>
</gene>
<feature type="compositionally biased region" description="Low complexity" evidence="1">
    <location>
        <begin position="14"/>
        <end position="25"/>
    </location>
</feature>